<evidence type="ECO:0000256" key="2">
    <source>
        <dbReference type="SAM" id="SignalP"/>
    </source>
</evidence>
<protein>
    <submittedName>
        <fullName evidence="3">Uncharacterized protein</fullName>
    </submittedName>
</protein>
<gene>
    <name evidence="3" type="ORF">K466DRAFT_603594</name>
</gene>
<evidence type="ECO:0000313" key="4">
    <source>
        <dbReference type="Proteomes" id="UP000308197"/>
    </source>
</evidence>
<feature type="chain" id="PRO_5023122804" evidence="2">
    <location>
        <begin position="24"/>
        <end position="135"/>
    </location>
</feature>
<dbReference type="InParanoid" id="A0A5C3NYM8"/>
<dbReference type="AlphaFoldDB" id="A0A5C3NYM8"/>
<accession>A0A5C3NYM8</accession>
<feature type="region of interest" description="Disordered" evidence="1">
    <location>
        <begin position="54"/>
        <end position="103"/>
    </location>
</feature>
<evidence type="ECO:0000313" key="3">
    <source>
        <dbReference type="EMBL" id="TFK82535.1"/>
    </source>
</evidence>
<keyword evidence="2" id="KW-0732">Signal</keyword>
<feature type="compositionally biased region" description="Low complexity" evidence="1">
    <location>
        <begin position="78"/>
        <end position="103"/>
    </location>
</feature>
<feature type="signal peptide" evidence="2">
    <location>
        <begin position="1"/>
        <end position="23"/>
    </location>
</feature>
<evidence type="ECO:0000256" key="1">
    <source>
        <dbReference type="SAM" id="MobiDB-lite"/>
    </source>
</evidence>
<proteinExistence type="predicted"/>
<dbReference type="Proteomes" id="UP000308197">
    <property type="component" value="Unassembled WGS sequence"/>
</dbReference>
<sequence>MFFFRTLFVVALFSVVFVTQVSAIIWPLNRYMLDVIPDGESDVKVNPASAAAQGARGSLVGHTDVPDASGTGPIDGGQSEVAESSAAASVADSSSPAPSSEAQSRLAGANSACHIALGSTSALIGSIVAGIVLTV</sequence>
<keyword evidence="4" id="KW-1185">Reference proteome</keyword>
<name>A0A5C3NYM8_9APHY</name>
<dbReference type="EMBL" id="ML211475">
    <property type="protein sequence ID" value="TFK82535.1"/>
    <property type="molecule type" value="Genomic_DNA"/>
</dbReference>
<organism evidence="3 4">
    <name type="scientific">Polyporus arcularius HHB13444</name>
    <dbReference type="NCBI Taxonomy" id="1314778"/>
    <lineage>
        <taxon>Eukaryota</taxon>
        <taxon>Fungi</taxon>
        <taxon>Dikarya</taxon>
        <taxon>Basidiomycota</taxon>
        <taxon>Agaricomycotina</taxon>
        <taxon>Agaricomycetes</taxon>
        <taxon>Polyporales</taxon>
        <taxon>Polyporaceae</taxon>
        <taxon>Polyporus</taxon>
    </lineage>
</organism>
<reference evidence="3 4" key="1">
    <citation type="journal article" date="2019" name="Nat. Ecol. Evol.">
        <title>Megaphylogeny resolves global patterns of mushroom evolution.</title>
        <authorList>
            <person name="Varga T."/>
            <person name="Krizsan K."/>
            <person name="Foldi C."/>
            <person name="Dima B."/>
            <person name="Sanchez-Garcia M."/>
            <person name="Sanchez-Ramirez S."/>
            <person name="Szollosi G.J."/>
            <person name="Szarkandi J.G."/>
            <person name="Papp V."/>
            <person name="Albert L."/>
            <person name="Andreopoulos W."/>
            <person name="Angelini C."/>
            <person name="Antonin V."/>
            <person name="Barry K.W."/>
            <person name="Bougher N.L."/>
            <person name="Buchanan P."/>
            <person name="Buyck B."/>
            <person name="Bense V."/>
            <person name="Catcheside P."/>
            <person name="Chovatia M."/>
            <person name="Cooper J."/>
            <person name="Damon W."/>
            <person name="Desjardin D."/>
            <person name="Finy P."/>
            <person name="Geml J."/>
            <person name="Haridas S."/>
            <person name="Hughes K."/>
            <person name="Justo A."/>
            <person name="Karasinski D."/>
            <person name="Kautmanova I."/>
            <person name="Kiss B."/>
            <person name="Kocsube S."/>
            <person name="Kotiranta H."/>
            <person name="LaButti K.M."/>
            <person name="Lechner B.E."/>
            <person name="Liimatainen K."/>
            <person name="Lipzen A."/>
            <person name="Lukacs Z."/>
            <person name="Mihaltcheva S."/>
            <person name="Morgado L.N."/>
            <person name="Niskanen T."/>
            <person name="Noordeloos M.E."/>
            <person name="Ohm R.A."/>
            <person name="Ortiz-Santana B."/>
            <person name="Ovrebo C."/>
            <person name="Racz N."/>
            <person name="Riley R."/>
            <person name="Savchenko A."/>
            <person name="Shiryaev A."/>
            <person name="Soop K."/>
            <person name="Spirin V."/>
            <person name="Szebenyi C."/>
            <person name="Tomsovsky M."/>
            <person name="Tulloss R.E."/>
            <person name="Uehling J."/>
            <person name="Grigoriev I.V."/>
            <person name="Vagvolgyi C."/>
            <person name="Papp T."/>
            <person name="Martin F.M."/>
            <person name="Miettinen O."/>
            <person name="Hibbett D.S."/>
            <person name="Nagy L.G."/>
        </authorList>
    </citation>
    <scope>NUCLEOTIDE SEQUENCE [LARGE SCALE GENOMIC DNA]</scope>
    <source>
        <strain evidence="3 4">HHB13444</strain>
    </source>
</reference>